<evidence type="ECO:0000313" key="9">
    <source>
        <dbReference type="EMBL" id="OIO13856.1"/>
    </source>
</evidence>
<dbReference type="PANTHER" id="PTHR23429">
    <property type="entry name" value="GLUCOSE-6-PHOSPHATE 1-DEHYDROGENASE G6PD"/>
    <property type="match status" value="1"/>
</dbReference>
<dbReference type="HAMAP" id="MF_00966">
    <property type="entry name" value="G6PD"/>
    <property type="match status" value="1"/>
</dbReference>
<comment type="caution">
    <text evidence="9">The sequence shown here is derived from an EMBL/GenBank/DDBJ whole genome shotgun (WGS) entry which is preliminary data.</text>
</comment>
<dbReference type="UniPathway" id="UPA00115">
    <property type="reaction ID" value="UER00408"/>
</dbReference>
<dbReference type="GO" id="GO:0005829">
    <property type="term" value="C:cytosol"/>
    <property type="evidence" value="ECO:0007669"/>
    <property type="project" value="TreeGrafter"/>
</dbReference>
<keyword evidence="3 6" id="KW-0521">NADP</keyword>
<dbReference type="Gene3D" id="3.40.50.720">
    <property type="entry name" value="NAD(P)-binding Rossmann-like Domain"/>
    <property type="match status" value="1"/>
</dbReference>
<dbReference type="SUPFAM" id="SSF51735">
    <property type="entry name" value="NAD(P)-binding Rossmann-fold domains"/>
    <property type="match status" value="1"/>
</dbReference>
<dbReference type="AlphaFoldDB" id="A0A1J4TQB2"/>
<evidence type="ECO:0000256" key="4">
    <source>
        <dbReference type="ARBA" id="ARBA00023002"/>
    </source>
</evidence>
<dbReference type="InterPro" id="IPR022674">
    <property type="entry name" value="G6P_DH_NAD-bd"/>
</dbReference>
<feature type="binding site" evidence="6">
    <location>
        <position position="192"/>
    </location>
    <ligand>
        <name>substrate</name>
    </ligand>
</feature>
<evidence type="ECO:0000259" key="7">
    <source>
        <dbReference type="Pfam" id="PF00479"/>
    </source>
</evidence>
<dbReference type="PRINTS" id="PR00079">
    <property type="entry name" value="G6PDHDRGNASE"/>
</dbReference>
<dbReference type="Pfam" id="PF00479">
    <property type="entry name" value="G6PD_N"/>
    <property type="match status" value="1"/>
</dbReference>
<dbReference type="GO" id="GO:0004345">
    <property type="term" value="F:glucose-6-phosphate dehydrogenase activity"/>
    <property type="evidence" value="ECO:0007669"/>
    <property type="project" value="UniProtKB-UniRule"/>
</dbReference>
<evidence type="ECO:0000259" key="8">
    <source>
        <dbReference type="Pfam" id="PF02781"/>
    </source>
</evidence>
<keyword evidence="5 6" id="KW-0119">Carbohydrate metabolism</keyword>
<comment type="similarity">
    <text evidence="6">Belongs to the glucose-6-phosphate dehydrogenase family.</text>
</comment>
<dbReference type="PANTHER" id="PTHR23429:SF0">
    <property type="entry name" value="GLUCOSE-6-PHOSPHATE 1-DEHYDROGENASE"/>
    <property type="match status" value="1"/>
</dbReference>
<dbReference type="GO" id="GO:0006006">
    <property type="term" value="P:glucose metabolic process"/>
    <property type="evidence" value="ECO:0007669"/>
    <property type="project" value="UniProtKB-KW"/>
</dbReference>
<protein>
    <recommendedName>
        <fullName evidence="6">Glucose-6-phosphate 1-dehydrogenase</fullName>
        <shortName evidence="6">G6PD</shortName>
        <ecNumber evidence="6">1.1.1.49</ecNumber>
    </recommendedName>
</protein>
<dbReference type="EC" id="1.1.1.49" evidence="6"/>
<sequence>MDATISPFVMVIFGATGDLTGRKLMPAIYNLLSQKILPDRFHIVGVARRNMTHDQFRNLMHEALTDHFKPQLDSSVWHKLANNLYYQDGYFEKPETYNKLVHLLATFDKEVGACISRFFYLATPPEHYSSILDHLDKSKLSEGCGQGSKKWTKVLIEKPFGKDLETAKQLEYKLSKVFDERQIYRIDHYLAKETIQNILAFRFANTLFKSVWDKDHIDNIQITLSEEGGVGERGNFYEGVGALRDIAQNHLMAMLAYISMEEPVSFTAGDIRTERVRALSALRSIEKEEVGSMVVRGQYSRGMRSGKKIPGYREERNVDPNSNTETYVAAKLFIDNDRWKGMPFYLRTGKRLKSSVVQIDIQFANPQSLIFREYKFPREYHANTLSINIQPKEGITFRFLAKAPGLLMELKPVNMDFLYKRSFKRDIVDSYDKLLIDSIRGDQTLFATGPGFKSTWTLATKIMKGWEALPAPQFPNYSPFSWGPKEADELLQRDGRHWLLH</sequence>
<feature type="domain" description="Glucose-6-phosphate dehydrogenase NAD-binding" evidence="7">
    <location>
        <begin position="11"/>
        <end position="197"/>
    </location>
</feature>
<dbReference type="NCBIfam" id="TIGR00871">
    <property type="entry name" value="zwf"/>
    <property type="match status" value="1"/>
</dbReference>
<dbReference type="InterPro" id="IPR036291">
    <property type="entry name" value="NAD(P)-bd_dom_sf"/>
</dbReference>
<feature type="binding site" evidence="6">
    <location>
        <position position="48"/>
    </location>
    <ligand>
        <name>NADP(+)</name>
        <dbReference type="ChEBI" id="CHEBI:58349"/>
    </ligand>
</feature>
<comment type="pathway">
    <text evidence="1 6">Carbohydrate degradation; pentose phosphate pathway; D-ribulose 5-phosphate from D-glucose 6-phosphate (oxidative stage): step 1/3.</text>
</comment>
<dbReference type="GO" id="GO:0009051">
    <property type="term" value="P:pentose-phosphate shunt, oxidative branch"/>
    <property type="evidence" value="ECO:0007669"/>
    <property type="project" value="TreeGrafter"/>
</dbReference>
<feature type="binding site" evidence="6">
    <location>
        <position position="350"/>
    </location>
    <ligand>
        <name>substrate</name>
    </ligand>
</feature>
<evidence type="ECO:0000313" key="10">
    <source>
        <dbReference type="Proteomes" id="UP000183120"/>
    </source>
</evidence>
<evidence type="ECO:0000256" key="2">
    <source>
        <dbReference type="ARBA" id="ARBA00022526"/>
    </source>
</evidence>
<dbReference type="GO" id="GO:0050661">
    <property type="term" value="F:NADP binding"/>
    <property type="evidence" value="ECO:0007669"/>
    <property type="project" value="UniProtKB-UniRule"/>
</dbReference>
<comment type="caution">
    <text evidence="6">Lacks conserved residue(s) required for the propagation of feature annotation.</text>
</comment>
<feature type="binding site" evidence="6">
    <location>
        <position position="245"/>
    </location>
    <ligand>
        <name>substrate</name>
    </ligand>
</feature>
<keyword evidence="2 6" id="KW-0313">Glucose metabolism</keyword>
<comment type="function">
    <text evidence="6">Catalyzes the oxidation of glucose 6-phosphate to 6-phosphogluconolactone.</text>
</comment>
<name>A0A1J4TQB2_9BACT</name>
<accession>A0A1J4TQB2</accession>
<dbReference type="InterPro" id="IPR022675">
    <property type="entry name" value="G6P_DH_C"/>
</dbReference>
<feature type="binding site" evidence="6">
    <location>
        <position position="226"/>
    </location>
    <ligand>
        <name>substrate</name>
    </ligand>
</feature>
<keyword evidence="4 6" id="KW-0560">Oxidoreductase</keyword>
<evidence type="ECO:0000256" key="5">
    <source>
        <dbReference type="ARBA" id="ARBA00023277"/>
    </source>
</evidence>
<organism evidence="9 10">
    <name type="scientific">Candidatus Gottesmanbacteria bacterium CG1_02_37_22</name>
    <dbReference type="NCBI Taxonomy" id="1805209"/>
    <lineage>
        <taxon>Bacteria</taxon>
        <taxon>Candidatus Gottesmaniibacteriota</taxon>
    </lineage>
</organism>
<evidence type="ECO:0000256" key="6">
    <source>
        <dbReference type="HAMAP-Rule" id="MF_00966"/>
    </source>
</evidence>
<comment type="catalytic activity">
    <reaction evidence="6">
        <text>D-glucose 6-phosphate + NADP(+) = 6-phospho-D-glucono-1,5-lactone + NADPH + H(+)</text>
        <dbReference type="Rhea" id="RHEA:15841"/>
        <dbReference type="ChEBI" id="CHEBI:15378"/>
        <dbReference type="ChEBI" id="CHEBI:57783"/>
        <dbReference type="ChEBI" id="CHEBI:57955"/>
        <dbReference type="ChEBI" id="CHEBI:58349"/>
        <dbReference type="ChEBI" id="CHEBI:61548"/>
        <dbReference type="EC" id="1.1.1.49"/>
    </reaction>
</comment>
<dbReference type="EMBL" id="MNUY01000048">
    <property type="protein sequence ID" value="OIO13856.1"/>
    <property type="molecule type" value="Genomic_DNA"/>
</dbReference>
<dbReference type="PIRSF" id="PIRSF000110">
    <property type="entry name" value="G6PD"/>
    <property type="match status" value="1"/>
</dbReference>
<dbReference type="InterPro" id="IPR001282">
    <property type="entry name" value="G6P_DH"/>
</dbReference>
<evidence type="ECO:0000256" key="3">
    <source>
        <dbReference type="ARBA" id="ARBA00022857"/>
    </source>
</evidence>
<gene>
    <name evidence="6" type="primary">zwf</name>
    <name evidence="9" type="ORF">AUJ73_03130</name>
</gene>
<proteinExistence type="inferred from homology"/>
<feature type="binding site" evidence="6">
    <location>
        <position position="188"/>
    </location>
    <ligand>
        <name>substrate</name>
    </ligand>
</feature>
<feature type="active site" description="Proton acceptor" evidence="6">
    <location>
        <position position="250"/>
    </location>
</feature>
<dbReference type="Proteomes" id="UP000183120">
    <property type="component" value="Unassembled WGS sequence"/>
</dbReference>
<dbReference type="STRING" id="1805209.AUJ73_03130"/>
<dbReference type="SUPFAM" id="SSF55347">
    <property type="entry name" value="Glyceraldehyde-3-phosphate dehydrogenase-like, C-terminal domain"/>
    <property type="match status" value="1"/>
</dbReference>
<feature type="domain" description="Glucose-6-phosphate dehydrogenase C-terminal" evidence="8">
    <location>
        <begin position="199"/>
        <end position="498"/>
    </location>
</feature>
<feature type="binding site" evidence="6">
    <location>
        <position position="158"/>
    </location>
    <ligand>
        <name>NADP(+)</name>
        <dbReference type="ChEBI" id="CHEBI:58349"/>
    </ligand>
</feature>
<reference evidence="9 10" key="1">
    <citation type="journal article" date="2016" name="Environ. Microbiol.">
        <title>Genomic resolution of a cold subsurface aquifer community provides metabolic insights for novel microbes adapted to high CO concentrations.</title>
        <authorList>
            <person name="Probst A.J."/>
            <person name="Castelle C.J."/>
            <person name="Singh A."/>
            <person name="Brown C.T."/>
            <person name="Anantharaman K."/>
            <person name="Sharon I."/>
            <person name="Hug L.A."/>
            <person name="Burstein D."/>
            <person name="Emerson J.B."/>
            <person name="Thomas B.C."/>
            <person name="Banfield J.F."/>
        </authorList>
    </citation>
    <scope>NUCLEOTIDE SEQUENCE [LARGE SCALE GENOMIC DNA]</scope>
    <source>
        <strain evidence="9">CG1_02_37_22</strain>
    </source>
</reference>
<evidence type="ECO:0000256" key="1">
    <source>
        <dbReference type="ARBA" id="ARBA00004937"/>
    </source>
</evidence>
<dbReference type="Pfam" id="PF02781">
    <property type="entry name" value="G6PD_C"/>
    <property type="match status" value="1"/>
</dbReference>
<dbReference type="Gene3D" id="3.30.360.10">
    <property type="entry name" value="Dihydrodipicolinate Reductase, domain 2"/>
    <property type="match status" value="1"/>
</dbReference>